<dbReference type="EMBL" id="JAEPRA010000008">
    <property type="protein sequence ID" value="KAG2181623.1"/>
    <property type="molecule type" value="Genomic_DNA"/>
</dbReference>
<dbReference type="Gene3D" id="3.40.50.200">
    <property type="entry name" value="Peptidase S8/S53 domain"/>
    <property type="match status" value="1"/>
</dbReference>
<dbReference type="OrthoDB" id="206201at2759"/>
<dbReference type="CDD" id="cd04818">
    <property type="entry name" value="PA_subtilisin_1"/>
    <property type="match status" value="1"/>
</dbReference>
<organism evidence="15 16">
    <name type="scientific">Umbelopsis vinacea</name>
    <dbReference type="NCBI Taxonomy" id="44442"/>
    <lineage>
        <taxon>Eukaryota</taxon>
        <taxon>Fungi</taxon>
        <taxon>Fungi incertae sedis</taxon>
        <taxon>Mucoromycota</taxon>
        <taxon>Mucoromycotina</taxon>
        <taxon>Umbelopsidomycetes</taxon>
        <taxon>Umbelopsidales</taxon>
        <taxon>Umbelopsidaceae</taxon>
        <taxon>Umbelopsis</taxon>
    </lineage>
</organism>
<dbReference type="InterPro" id="IPR010435">
    <property type="entry name" value="C5a/SBT2-like_Fn3"/>
</dbReference>
<dbReference type="InterPro" id="IPR015500">
    <property type="entry name" value="Peptidase_S8_subtilisin-rel"/>
</dbReference>
<dbReference type="PROSITE" id="PS00136">
    <property type="entry name" value="SUBTILASE_ASP"/>
    <property type="match status" value="1"/>
</dbReference>
<feature type="domain" description="C5a peptidase/Subtilisin-like protease SBT2-like Fn3-like" evidence="14">
    <location>
        <begin position="614"/>
        <end position="728"/>
    </location>
</feature>
<evidence type="ECO:0000313" key="16">
    <source>
        <dbReference type="Proteomes" id="UP000612746"/>
    </source>
</evidence>
<dbReference type="PROSITE" id="PS51892">
    <property type="entry name" value="SUBTILASE"/>
    <property type="match status" value="1"/>
</dbReference>
<feature type="active site" description="Charge relay system" evidence="8 9">
    <location>
        <position position="171"/>
    </location>
</feature>
<dbReference type="Gene3D" id="3.50.30.30">
    <property type="match status" value="1"/>
</dbReference>
<evidence type="ECO:0000259" key="12">
    <source>
        <dbReference type="Pfam" id="PF00082"/>
    </source>
</evidence>
<dbReference type="AlphaFoldDB" id="A0A8H7PWN4"/>
<dbReference type="Gene3D" id="2.60.40.1710">
    <property type="entry name" value="Subtilisin-like superfamily"/>
    <property type="match status" value="1"/>
</dbReference>
<evidence type="ECO:0000256" key="9">
    <source>
        <dbReference type="PROSITE-ProRule" id="PRU01240"/>
    </source>
</evidence>
<evidence type="ECO:0000256" key="5">
    <source>
        <dbReference type="ARBA" id="ARBA00022729"/>
    </source>
</evidence>
<dbReference type="InterPro" id="IPR022398">
    <property type="entry name" value="Peptidase_S8_His-AS"/>
</dbReference>
<evidence type="ECO:0000256" key="3">
    <source>
        <dbReference type="ARBA" id="ARBA00022525"/>
    </source>
</evidence>
<reference evidence="15" key="1">
    <citation type="submission" date="2020-12" db="EMBL/GenBank/DDBJ databases">
        <title>Metabolic potential, ecology and presence of endohyphal bacteria is reflected in genomic diversity of Mucoromycotina.</title>
        <authorList>
            <person name="Muszewska A."/>
            <person name="Okrasinska A."/>
            <person name="Steczkiewicz K."/>
            <person name="Drgas O."/>
            <person name="Orlowska M."/>
            <person name="Perlinska-Lenart U."/>
            <person name="Aleksandrzak-Piekarczyk T."/>
            <person name="Szatraj K."/>
            <person name="Zielenkiewicz U."/>
            <person name="Pilsyk S."/>
            <person name="Malc E."/>
            <person name="Mieczkowski P."/>
            <person name="Kruszewska J.S."/>
            <person name="Biernat P."/>
            <person name="Pawlowska J."/>
        </authorList>
    </citation>
    <scope>NUCLEOTIDE SEQUENCE</scope>
    <source>
        <strain evidence="15">WA0000051536</strain>
    </source>
</reference>
<protein>
    <submittedName>
        <fullName evidence="15">Uncharacterized protein</fullName>
    </submittedName>
</protein>
<dbReference type="SUPFAM" id="SSF52743">
    <property type="entry name" value="Subtilisin-like"/>
    <property type="match status" value="1"/>
</dbReference>
<dbReference type="Proteomes" id="UP000612746">
    <property type="component" value="Unassembled WGS sequence"/>
</dbReference>
<evidence type="ECO:0000259" key="13">
    <source>
        <dbReference type="Pfam" id="PF02225"/>
    </source>
</evidence>
<dbReference type="InterPro" id="IPR050131">
    <property type="entry name" value="Peptidase_S8_subtilisin-like"/>
</dbReference>
<accession>A0A8H7PWN4</accession>
<evidence type="ECO:0000256" key="10">
    <source>
        <dbReference type="RuleBase" id="RU003355"/>
    </source>
</evidence>
<dbReference type="SUPFAM" id="SSF52025">
    <property type="entry name" value="PA domain"/>
    <property type="match status" value="1"/>
</dbReference>
<dbReference type="CDD" id="cd07489">
    <property type="entry name" value="Peptidases_S8_5"/>
    <property type="match status" value="1"/>
</dbReference>
<evidence type="ECO:0000256" key="8">
    <source>
        <dbReference type="PIRSR" id="PIRSR615500-1"/>
    </source>
</evidence>
<evidence type="ECO:0000259" key="14">
    <source>
        <dbReference type="Pfam" id="PF06280"/>
    </source>
</evidence>
<dbReference type="Pfam" id="PF00082">
    <property type="entry name" value="Peptidase_S8"/>
    <property type="match status" value="1"/>
</dbReference>
<evidence type="ECO:0000256" key="7">
    <source>
        <dbReference type="ARBA" id="ARBA00022825"/>
    </source>
</evidence>
<feature type="signal peptide" evidence="11">
    <location>
        <begin position="1"/>
        <end position="19"/>
    </location>
</feature>
<dbReference type="InterPro" id="IPR034187">
    <property type="entry name" value="Peptidases_S8_5"/>
</dbReference>
<dbReference type="GO" id="GO:0006508">
    <property type="term" value="P:proteolysis"/>
    <property type="evidence" value="ECO:0007669"/>
    <property type="project" value="UniProtKB-KW"/>
</dbReference>
<dbReference type="PANTHER" id="PTHR43806:SF66">
    <property type="entry name" value="SERIN ENDOPEPTIDASE"/>
    <property type="match status" value="1"/>
</dbReference>
<keyword evidence="2" id="KW-0134">Cell wall</keyword>
<dbReference type="PRINTS" id="PR00723">
    <property type="entry name" value="SUBTILISIN"/>
</dbReference>
<dbReference type="InterPro" id="IPR003137">
    <property type="entry name" value="PA_domain"/>
</dbReference>
<evidence type="ECO:0000256" key="4">
    <source>
        <dbReference type="ARBA" id="ARBA00022670"/>
    </source>
</evidence>
<dbReference type="GO" id="GO:0005615">
    <property type="term" value="C:extracellular space"/>
    <property type="evidence" value="ECO:0007669"/>
    <property type="project" value="TreeGrafter"/>
</dbReference>
<keyword evidence="5 11" id="KW-0732">Signal</keyword>
<sequence>MKISLFAAALVTVLSVVDAAQHPKIKLSKNSKKVADSYIIELETSYTGTHASFLKSIASKFENADITMRQTYDSPLFKGMSVKIGSTASVDGVGKRSLHHTGSSGVLAAFAESPEVRTIYPNTITERPKVTVVSKSHSNSPELMFAHNLTQVTTAHNYGYYGKGLTVGILDTGVDYTHPALGGCFGKGCKVALGYDLVGDAYDADKNPHPVPDNDPLDACGANSGAEGHGTHVSGIVAADDHKYNFTGVAPQAKLGMWRIFGCTGTVSDDIIIQAMLMAYEAKVDIISLSLGGSSNWEEEVGSVVADRIVGKGVPVVIAAGNAGADGYGQIGSPGTGKRVTTVASFDNSHFLAAYFVIAGHEDTKYPYVLSSHASPSMPNGPIVPSASTDTVTNDACNGSPVSSQVSGKIALVRRGGCTFDEKAASVEAAGAIGMLVYDQSGGGAFSPGSTTNTIPVAGISTDAGEAIFAATHGQRPVSVEFFTDYTAVAIASADTVSSFSSIGPLNENQFKPNIAGIGGQVFSTLPLYLGGYGTYSGTSMATPYISGSIALFLEATGKHQDPTYILEKFQNFAHLAPVTNGMEGLDNPIRQGAGLVQIVDTIKDAGHVSPAQISFNDTAHLVTSVTLKISNKGKTAITYTISNNQSMAVSPFDVANSGYTPLPAIAYTTDAATLRFSTRRITVKPGKTVTVKVSVVPPKTNPKDHIHYGGFVQFKASGNAKTIHVPYFGVVGNNKDLPIFDTTLLGLYSNDLSTEYTSNQTYVLDRSNLATTTPYIVYRLLSGTAYIEAQLLDSNKQFIGYTETDLAYIPRNTLESGAQYYQTTWQGSYVPKGFKQTSSSVAAPDGYYWIKFRALKQFGNPAKNSDFETWLSPRIQLKN</sequence>
<dbReference type="InterPro" id="IPR023827">
    <property type="entry name" value="Peptidase_S8_Asp-AS"/>
</dbReference>
<dbReference type="InterPro" id="IPR036852">
    <property type="entry name" value="Peptidase_S8/S53_dom_sf"/>
</dbReference>
<dbReference type="PANTHER" id="PTHR43806">
    <property type="entry name" value="PEPTIDASE S8"/>
    <property type="match status" value="1"/>
</dbReference>
<evidence type="ECO:0000256" key="1">
    <source>
        <dbReference type="ARBA" id="ARBA00011073"/>
    </source>
</evidence>
<dbReference type="PROSITE" id="PS00137">
    <property type="entry name" value="SUBTILASE_HIS"/>
    <property type="match status" value="1"/>
</dbReference>
<dbReference type="InterPro" id="IPR000209">
    <property type="entry name" value="Peptidase_S8/S53_dom"/>
</dbReference>
<comment type="similarity">
    <text evidence="1 9 10">Belongs to the peptidase S8 family.</text>
</comment>
<keyword evidence="16" id="KW-1185">Reference proteome</keyword>
<feature type="chain" id="PRO_5035003243" evidence="11">
    <location>
        <begin position="20"/>
        <end position="880"/>
    </location>
</feature>
<dbReference type="PROSITE" id="PS00138">
    <property type="entry name" value="SUBTILASE_SER"/>
    <property type="match status" value="1"/>
</dbReference>
<feature type="active site" description="Charge relay system" evidence="8 9">
    <location>
        <position position="229"/>
    </location>
</feature>
<proteinExistence type="inferred from homology"/>
<dbReference type="GO" id="GO:0016020">
    <property type="term" value="C:membrane"/>
    <property type="evidence" value="ECO:0007669"/>
    <property type="project" value="InterPro"/>
</dbReference>
<keyword evidence="7 9" id="KW-0720">Serine protease</keyword>
<keyword evidence="4 9" id="KW-0645">Protease</keyword>
<feature type="domain" description="PA" evidence="13">
    <location>
        <begin position="381"/>
        <end position="468"/>
    </location>
</feature>
<dbReference type="GO" id="GO:0004252">
    <property type="term" value="F:serine-type endopeptidase activity"/>
    <property type="evidence" value="ECO:0007669"/>
    <property type="project" value="UniProtKB-UniRule"/>
</dbReference>
<name>A0A8H7PWN4_9FUNG</name>
<evidence type="ECO:0000256" key="2">
    <source>
        <dbReference type="ARBA" id="ARBA00022512"/>
    </source>
</evidence>
<evidence type="ECO:0000313" key="15">
    <source>
        <dbReference type="EMBL" id="KAG2181623.1"/>
    </source>
</evidence>
<gene>
    <name evidence="15" type="ORF">INT44_008438</name>
</gene>
<feature type="active site" description="Charge relay system" evidence="8 9">
    <location>
        <position position="540"/>
    </location>
</feature>
<evidence type="ECO:0000256" key="11">
    <source>
        <dbReference type="SAM" id="SignalP"/>
    </source>
</evidence>
<comment type="caution">
    <text evidence="15">The sequence shown here is derived from an EMBL/GenBank/DDBJ whole genome shotgun (WGS) entry which is preliminary data.</text>
</comment>
<dbReference type="InterPro" id="IPR023828">
    <property type="entry name" value="Peptidase_S8_Ser-AS"/>
</dbReference>
<feature type="domain" description="Peptidase S8/S53" evidence="12">
    <location>
        <begin position="162"/>
        <end position="558"/>
    </location>
</feature>
<dbReference type="InterPro" id="IPR046450">
    <property type="entry name" value="PA_dom_sf"/>
</dbReference>
<dbReference type="Pfam" id="PF02225">
    <property type="entry name" value="PA"/>
    <property type="match status" value="1"/>
</dbReference>
<dbReference type="Pfam" id="PF06280">
    <property type="entry name" value="fn3_5"/>
    <property type="match status" value="1"/>
</dbReference>
<keyword evidence="6 9" id="KW-0378">Hydrolase</keyword>
<evidence type="ECO:0000256" key="6">
    <source>
        <dbReference type="ARBA" id="ARBA00022801"/>
    </source>
</evidence>
<keyword evidence="3" id="KW-0964">Secreted</keyword>